<feature type="transmembrane region" description="Helical" evidence="11">
    <location>
        <begin position="24"/>
        <end position="50"/>
    </location>
</feature>
<dbReference type="PANTHER" id="PTHR37468:SF1">
    <property type="entry name" value="SULFATE TRANSPORTER CYSZ"/>
    <property type="match status" value="1"/>
</dbReference>
<feature type="region of interest" description="Disordered" evidence="10">
    <location>
        <begin position="248"/>
        <end position="312"/>
    </location>
</feature>
<keyword evidence="7 11" id="KW-1133">Transmembrane helix</keyword>
<evidence type="ECO:0000256" key="5">
    <source>
        <dbReference type="ARBA" id="ARBA00022605"/>
    </source>
</evidence>
<keyword evidence="3" id="KW-1003">Cell membrane</keyword>
<comment type="subcellular location">
    <subcellularLocation>
        <location evidence="1">Membrane</location>
        <topology evidence="1">Multi-pass membrane protein</topology>
    </subcellularLocation>
</comment>
<dbReference type="PANTHER" id="PTHR37468">
    <property type="entry name" value="SULFATE TRANSPORTER CYSZ"/>
    <property type="match status" value="1"/>
</dbReference>
<keyword evidence="9 11" id="KW-0472">Membrane</keyword>
<evidence type="ECO:0000256" key="2">
    <source>
        <dbReference type="ARBA" id="ARBA00022448"/>
    </source>
</evidence>
<accession>A0ABT0I6Q2</accession>
<keyword evidence="4" id="KW-0997">Cell inner membrane</keyword>
<proteinExistence type="predicted"/>
<feature type="transmembrane region" description="Helical" evidence="11">
    <location>
        <begin position="70"/>
        <end position="99"/>
    </location>
</feature>
<reference evidence="12 13" key="1">
    <citation type="submission" date="2022-04" db="EMBL/GenBank/DDBJ databases">
        <title>Streptomyces sp. nov. LCR6-01 isolated from Lichen of Dirinaria sp.</title>
        <authorList>
            <person name="Kanchanasin P."/>
            <person name="Tanasupawat S."/>
            <person name="Phongsopitanun W."/>
        </authorList>
    </citation>
    <scope>NUCLEOTIDE SEQUENCE [LARGE SCALE GENOMIC DNA]</scope>
    <source>
        <strain evidence="12 13">LCR6-01</strain>
    </source>
</reference>
<keyword evidence="5" id="KW-0028">Amino-acid biosynthesis</keyword>
<name>A0ABT0I6Q2_9ACTN</name>
<sequence>MRDLGAGFRYLLKGQRWVATHGRWFGFGLLPGLVTLVLYGGALFGLAYGADDLTAWATPFADDWGSPWLGLFRGFLTALVFALGLFLAVVTFTAVTLLVGQPFYESLSEQVDRSEGGDVPESGLPLWRELWVSARDSLRVLVRVAFYGIVLFALGFVPVIGQTVIPVLGFCVSGFFLAEELTAVALQRRGVEFKERLALLRGRRMLALGFGVPLTLAFLVPFVAVFLMPGAVAGATLLVRDLVDEPEAGARDGGRQPAGEPAPGAPYTPPSPHPYAGPAAPQPPNPYAVRPPYPQGAPQPPQNPEWNGGRKA</sequence>
<feature type="transmembrane region" description="Helical" evidence="11">
    <location>
        <begin position="206"/>
        <end position="228"/>
    </location>
</feature>
<evidence type="ECO:0000256" key="9">
    <source>
        <dbReference type="ARBA" id="ARBA00023136"/>
    </source>
</evidence>
<dbReference type="Proteomes" id="UP001522868">
    <property type="component" value="Unassembled WGS sequence"/>
</dbReference>
<dbReference type="EMBL" id="JALPTH010000004">
    <property type="protein sequence ID" value="MCK8676998.1"/>
    <property type="molecule type" value="Genomic_DNA"/>
</dbReference>
<evidence type="ECO:0000256" key="8">
    <source>
        <dbReference type="ARBA" id="ARBA00023032"/>
    </source>
</evidence>
<gene>
    <name evidence="12" type="ORF">M1O15_06245</name>
</gene>
<dbReference type="InterPro" id="IPR059112">
    <property type="entry name" value="CysZ/EI24"/>
</dbReference>
<evidence type="ECO:0000256" key="1">
    <source>
        <dbReference type="ARBA" id="ARBA00004141"/>
    </source>
</evidence>
<dbReference type="RefSeq" id="WP_248632216.1">
    <property type="nucleotide sequence ID" value="NZ_JALPTH010000004.1"/>
</dbReference>
<protein>
    <submittedName>
        <fullName evidence="12">EI24 domain-containing protein</fullName>
    </submittedName>
</protein>
<keyword evidence="6 11" id="KW-0812">Transmembrane</keyword>
<organism evidence="12 13">
    <name type="scientific">Streptomyces lichenis</name>
    <dbReference type="NCBI Taxonomy" id="2306967"/>
    <lineage>
        <taxon>Bacteria</taxon>
        <taxon>Bacillati</taxon>
        <taxon>Actinomycetota</taxon>
        <taxon>Actinomycetes</taxon>
        <taxon>Kitasatosporales</taxon>
        <taxon>Streptomycetaceae</taxon>
        <taxon>Streptomyces</taxon>
    </lineage>
</organism>
<keyword evidence="2" id="KW-0813">Transport</keyword>
<feature type="transmembrane region" description="Helical" evidence="11">
    <location>
        <begin position="167"/>
        <end position="186"/>
    </location>
</feature>
<evidence type="ECO:0000256" key="4">
    <source>
        <dbReference type="ARBA" id="ARBA00022519"/>
    </source>
</evidence>
<evidence type="ECO:0000313" key="13">
    <source>
        <dbReference type="Proteomes" id="UP001522868"/>
    </source>
</evidence>
<dbReference type="Pfam" id="PF07264">
    <property type="entry name" value="EI24"/>
    <property type="match status" value="1"/>
</dbReference>
<keyword evidence="8" id="KW-0764">Sulfate transport</keyword>
<evidence type="ECO:0000313" key="12">
    <source>
        <dbReference type="EMBL" id="MCK8676998.1"/>
    </source>
</evidence>
<feature type="compositionally biased region" description="Pro residues" evidence="10">
    <location>
        <begin position="263"/>
        <end position="303"/>
    </location>
</feature>
<evidence type="ECO:0000256" key="7">
    <source>
        <dbReference type="ARBA" id="ARBA00022989"/>
    </source>
</evidence>
<dbReference type="InterPro" id="IPR050480">
    <property type="entry name" value="CysZ-like"/>
</dbReference>
<comment type="caution">
    <text evidence="12">The sequence shown here is derived from an EMBL/GenBank/DDBJ whole genome shotgun (WGS) entry which is preliminary data.</text>
</comment>
<evidence type="ECO:0000256" key="11">
    <source>
        <dbReference type="SAM" id="Phobius"/>
    </source>
</evidence>
<evidence type="ECO:0000256" key="3">
    <source>
        <dbReference type="ARBA" id="ARBA00022475"/>
    </source>
</evidence>
<feature type="transmembrane region" description="Helical" evidence="11">
    <location>
        <begin position="140"/>
        <end position="161"/>
    </location>
</feature>
<keyword evidence="13" id="KW-1185">Reference proteome</keyword>
<evidence type="ECO:0000256" key="6">
    <source>
        <dbReference type="ARBA" id="ARBA00022692"/>
    </source>
</evidence>
<evidence type="ECO:0000256" key="10">
    <source>
        <dbReference type="SAM" id="MobiDB-lite"/>
    </source>
</evidence>